<keyword evidence="4 7" id="KW-0328">Glycosyltransferase</keyword>
<name>S5DY77_9ACTN</name>
<organism evidence="10">
    <name type="scientific">Candidatus Actinomarina minuta</name>
    <dbReference type="NCBI Taxonomy" id="1389454"/>
    <lineage>
        <taxon>Bacteria</taxon>
        <taxon>Bacillati</taxon>
        <taxon>Actinomycetota</taxon>
        <taxon>Actinomycetes</taxon>
        <taxon>Candidatus Actinomarinidae</taxon>
        <taxon>Candidatus Actinomarinales</taxon>
        <taxon>Candidatus Actinomarineae</taxon>
        <taxon>Candidatus Actinomarinaceae</taxon>
        <taxon>Candidatus Actinomarina</taxon>
    </lineage>
</organism>
<comment type="similarity">
    <text evidence="3 7">Belongs to the PNP/MTAP phosphorylase family.</text>
</comment>
<feature type="binding site" evidence="8">
    <location>
        <position position="233"/>
    </location>
    <ligand>
        <name>a purine D-ribonucleoside</name>
        <dbReference type="ChEBI" id="CHEBI:142355"/>
    </ligand>
</feature>
<evidence type="ECO:0000256" key="5">
    <source>
        <dbReference type="ARBA" id="ARBA00022679"/>
    </source>
</evidence>
<dbReference type="InterPro" id="IPR011268">
    <property type="entry name" value="Purine_phosphorylase"/>
</dbReference>
<dbReference type="EMBL" id="KC811144">
    <property type="protein sequence ID" value="AGQ19857.1"/>
    <property type="molecule type" value="Genomic_DNA"/>
</dbReference>
<dbReference type="InterPro" id="IPR000845">
    <property type="entry name" value="Nucleoside_phosphorylase_d"/>
</dbReference>
<dbReference type="UniPathway" id="UPA00606"/>
<dbReference type="Pfam" id="PF01048">
    <property type="entry name" value="PNP_UDP_1"/>
    <property type="match status" value="1"/>
</dbReference>
<feature type="binding site" evidence="8">
    <location>
        <position position="29"/>
    </location>
    <ligand>
        <name>phosphate</name>
        <dbReference type="ChEBI" id="CHEBI:43474"/>
    </ligand>
</feature>
<feature type="binding site" evidence="8">
    <location>
        <position position="112"/>
    </location>
    <ligand>
        <name>phosphate</name>
        <dbReference type="ChEBI" id="CHEBI:43474"/>
    </ligand>
</feature>
<feature type="binding site" evidence="8">
    <location>
        <begin position="80"/>
        <end position="82"/>
    </location>
    <ligand>
        <name>phosphate</name>
        <dbReference type="ChEBI" id="CHEBI:43474"/>
    </ligand>
</feature>
<evidence type="ECO:0000256" key="8">
    <source>
        <dbReference type="PIRSR" id="PIRSR000477-2"/>
    </source>
</evidence>
<dbReference type="GO" id="GO:0009116">
    <property type="term" value="P:nucleoside metabolic process"/>
    <property type="evidence" value="ECO:0007669"/>
    <property type="project" value="InterPro"/>
</dbReference>
<evidence type="ECO:0000259" key="9">
    <source>
        <dbReference type="Pfam" id="PF01048"/>
    </source>
</evidence>
<dbReference type="GO" id="GO:0005737">
    <property type="term" value="C:cytoplasm"/>
    <property type="evidence" value="ECO:0007669"/>
    <property type="project" value="TreeGrafter"/>
</dbReference>
<reference evidence="10" key="1">
    <citation type="journal article" date="2013" name="Sci. Rep.">
        <title>Metagenomics uncovers a new group of low GC and ultra-small marine Actinobacteria.</title>
        <authorList>
            <person name="Ghai R."/>
            <person name="Mizuno C.M."/>
            <person name="Picazo A."/>
            <person name="Camacho A."/>
            <person name="Rodriguez-Valera F."/>
        </authorList>
    </citation>
    <scope>NUCLEOTIDE SEQUENCE</scope>
</reference>
<dbReference type="PANTHER" id="PTHR11904">
    <property type="entry name" value="METHYLTHIOADENOSINE/PURINE NUCLEOSIDE PHOSPHORYLASE"/>
    <property type="match status" value="1"/>
</dbReference>
<dbReference type="PANTHER" id="PTHR11904:SF9">
    <property type="entry name" value="PURINE NUCLEOSIDE PHOSPHORYLASE-RELATED"/>
    <property type="match status" value="1"/>
</dbReference>
<feature type="domain" description="Nucleoside phosphorylase" evidence="9">
    <location>
        <begin position="31"/>
        <end position="267"/>
    </location>
</feature>
<dbReference type="InterPro" id="IPR035994">
    <property type="entry name" value="Nucleoside_phosphorylase_sf"/>
</dbReference>
<dbReference type="NCBIfam" id="TIGR01697">
    <property type="entry name" value="PNPH-PUNA-XAPA"/>
    <property type="match status" value="1"/>
</dbReference>
<dbReference type="CDD" id="cd09009">
    <property type="entry name" value="PNP-EcPNPII_like"/>
    <property type="match status" value="1"/>
</dbReference>
<comment type="pathway">
    <text evidence="2 7">Purine metabolism; purine nucleoside salvage.</text>
</comment>
<sequence>MIEKINESKDFISNLINNQKIESMIILGSGMGGFEENYESLYQIDYADIPNFLSPSIEGHAGKLSIVSINEKLTAILSGRAHYYEGHPIQDLVIPIRAFSLLGVQNLILTNAAGGISDIYEPGDIVSINDHINLTGNNPLIGKNLDNFGPRFPDMSEIYDKGFQELAREVSKNHFEFKTGIYAWFTGPSYETPAEVQFAKNIGADLVGMSTVPEAIAAKHAGMKISAFSLVTNLAAGISKNPLNHEEVVEIADLSKQKLQGFMKEFLSELNSDN</sequence>
<evidence type="ECO:0000256" key="1">
    <source>
        <dbReference type="ARBA" id="ARBA00002678"/>
    </source>
</evidence>
<comment type="function">
    <text evidence="1">The purine nucleoside phosphorylases catalyze the phosphorolytic breakdown of the N-glycosidic bond in the beta-(deoxy)ribonucleoside molecules, with the formation of the corresponding free purine bases and pentose-1-phosphate. Cleaves guanosine, inosine, 2'-deoxyguanosine and 2'-deoxyinosine.</text>
</comment>
<accession>S5DY77</accession>
<dbReference type="SUPFAM" id="SSF53167">
    <property type="entry name" value="Purine and uridine phosphorylases"/>
    <property type="match status" value="1"/>
</dbReference>
<comment type="catalytic activity">
    <reaction evidence="6">
        <text>a purine 2'-deoxy-D-ribonucleoside + phosphate = a purine nucleobase + 2-deoxy-alpha-D-ribose 1-phosphate</text>
        <dbReference type="Rhea" id="RHEA:36431"/>
        <dbReference type="ChEBI" id="CHEBI:26386"/>
        <dbReference type="ChEBI" id="CHEBI:43474"/>
        <dbReference type="ChEBI" id="CHEBI:57259"/>
        <dbReference type="ChEBI" id="CHEBI:142361"/>
        <dbReference type="EC" id="2.4.2.1"/>
    </reaction>
</comment>
<evidence type="ECO:0000256" key="3">
    <source>
        <dbReference type="ARBA" id="ARBA00006751"/>
    </source>
</evidence>
<proteinExistence type="inferred from homology"/>
<feature type="binding site" evidence="8">
    <location>
        <position position="60"/>
    </location>
    <ligand>
        <name>phosphate</name>
        <dbReference type="ChEBI" id="CHEBI:43474"/>
    </ligand>
</feature>
<feature type="binding site" evidence="8">
    <location>
        <position position="210"/>
    </location>
    <ligand>
        <name>phosphate</name>
        <dbReference type="ChEBI" id="CHEBI:43474"/>
    </ligand>
</feature>
<feature type="binding site" evidence="8">
    <location>
        <position position="191"/>
    </location>
    <ligand>
        <name>a purine D-ribonucleoside</name>
        <dbReference type="ChEBI" id="CHEBI:142355"/>
    </ligand>
</feature>
<dbReference type="GO" id="GO:0004731">
    <property type="term" value="F:purine-nucleoside phosphorylase activity"/>
    <property type="evidence" value="ECO:0007669"/>
    <property type="project" value="UniProtKB-EC"/>
</dbReference>
<evidence type="ECO:0000256" key="7">
    <source>
        <dbReference type="PIRNR" id="PIRNR000477"/>
    </source>
</evidence>
<dbReference type="NCBIfam" id="NF006054">
    <property type="entry name" value="PRK08202.1"/>
    <property type="match status" value="1"/>
</dbReference>
<keyword evidence="5 7" id="KW-0808">Transferase</keyword>
<dbReference type="PIRSF" id="PIRSF000477">
    <property type="entry name" value="PurNPase"/>
    <property type="match status" value="1"/>
</dbReference>
<evidence type="ECO:0000256" key="6">
    <source>
        <dbReference type="ARBA" id="ARBA00048556"/>
    </source>
</evidence>
<evidence type="ECO:0000313" key="10">
    <source>
        <dbReference type="EMBL" id="AGQ19857.1"/>
    </source>
</evidence>
<protein>
    <recommendedName>
        <fullName evidence="7">Purine nucleoside phosphorylase</fullName>
        <ecNumber evidence="7">2.4.2.1</ecNumber>
    </recommendedName>
    <alternativeName>
        <fullName evidence="7">Inosine-guanosine phosphorylase</fullName>
    </alternativeName>
</protein>
<evidence type="ECO:0000256" key="2">
    <source>
        <dbReference type="ARBA" id="ARBA00005058"/>
    </source>
</evidence>
<dbReference type="AlphaFoldDB" id="S5DY77"/>
<evidence type="ECO:0000256" key="4">
    <source>
        <dbReference type="ARBA" id="ARBA00022676"/>
    </source>
</evidence>
<dbReference type="EC" id="2.4.2.1" evidence="7"/>
<dbReference type="Gene3D" id="3.40.50.1580">
    <property type="entry name" value="Nucleoside phosphorylase domain"/>
    <property type="match status" value="1"/>
</dbReference>